<name>A0ABR0B6M6_9CRUS</name>
<organism evidence="1 2">
    <name type="scientific">Daphnia magna</name>
    <dbReference type="NCBI Taxonomy" id="35525"/>
    <lineage>
        <taxon>Eukaryota</taxon>
        <taxon>Metazoa</taxon>
        <taxon>Ecdysozoa</taxon>
        <taxon>Arthropoda</taxon>
        <taxon>Crustacea</taxon>
        <taxon>Branchiopoda</taxon>
        <taxon>Diplostraca</taxon>
        <taxon>Cladocera</taxon>
        <taxon>Anomopoda</taxon>
        <taxon>Daphniidae</taxon>
        <taxon>Daphnia</taxon>
    </lineage>
</organism>
<keyword evidence="2" id="KW-1185">Reference proteome</keyword>
<dbReference type="Proteomes" id="UP001234178">
    <property type="component" value="Unassembled WGS sequence"/>
</dbReference>
<evidence type="ECO:0000313" key="1">
    <source>
        <dbReference type="EMBL" id="KAK4037347.1"/>
    </source>
</evidence>
<evidence type="ECO:0000313" key="2">
    <source>
        <dbReference type="Proteomes" id="UP001234178"/>
    </source>
</evidence>
<accession>A0ABR0B6M6</accession>
<proteinExistence type="predicted"/>
<reference evidence="1 2" key="1">
    <citation type="journal article" date="2023" name="Nucleic Acids Res.">
        <title>The hologenome of Daphnia magna reveals possible DNA methylation and microbiome-mediated evolution of the host genome.</title>
        <authorList>
            <person name="Chaturvedi A."/>
            <person name="Li X."/>
            <person name="Dhandapani V."/>
            <person name="Marshall H."/>
            <person name="Kissane S."/>
            <person name="Cuenca-Cambronero M."/>
            <person name="Asole G."/>
            <person name="Calvet F."/>
            <person name="Ruiz-Romero M."/>
            <person name="Marangio P."/>
            <person name="Guigo R."/>
            <person name="Rago D."/>
            <person name="Mirbahai L."/>
            <person name="Eastwood N."/>
            <person name="Colbourne J.K."/>
            <person name="Zhou J."/>
            <person name="Mallon E."/>
            <person name="Orsini L."/>
        </authorList>
    </citation>
    <scope>NUCLEOTIDE SEQUENCE [LARGE SCALE GENOMIC DNA]</scope>
    <source>
        <strain evidence="1">LRV0_1</strain>
    </source>
</reference>
<dbReference type="EMBL" id="JAOYFB010000040">
    <property type="protein sequence ID" value="KAK4037347.1"/>
    <property type="molecule type" value="Genomic_DNA"/>
</dbReference>
<protein>
    <submittedName>
        <fullName evidence="1">Uncharacterized protein</fullName>
    </submittedName>
</protein>
<sequence length="104" mass="11324">MPSFNQSPGKHPLAFPHVYKTELPGATWRDNSPLFFTTLAYLFISHSANKAASFATYLCRAVSYFPSVFSRFSSTCVLVTTAGATCSCCEPPLSSGHWVKVSPP</sequence>
<gene>
    <name evidence="1" type="ORF">OUZ56_029384</name>
</gene>
<comment type="caution">
    <text evidence="1">The sequence shown here is derived from an EMBL/GenBank/DDBJ whole genome shotgun (WGS) entry which is preliminary data.</text>
</comment>